<comment type="caution">
    <text evidence="4">The sequence shown here is derived from an EMBL/GenBank/DDBJ whole genome shotgun (WGS) entry which is preliminary data.</text>
</comment>
<feature type="domain" description="Core Histone H2A/H2B/H3" evidence="3">
    <location>
        <begin position="267"/>
        <end position="344"/>
    </location>
</feature>
<gene>
    <name evidence="4" type="ORF">BOKJ2_LOCUS815</name>
</gene>
<dbReference type="EMBL" id="CAJFCW020000001">
    <property type="protein sequence ID" value="CAG9080618.1"/>
    <property type="molecule type" value="Genomic_DNA"/>
</dbReference>
<dbReference type="SMART" id="SM00414">
    <property type="entry name" value="H2A"/>
    <property type="match status" value="1"/>
</dbReference>
<feature type="compositionally biased region" description="Low complexity" evidence="2">
    <location>
        <begin position="120"/>
        <end position="171"/>
    </location>
</feature>
<dbReference type="InterPro" id="IPR009072">
    <property type="entry name" value="Histone-fold"/>
</dbReference>
<accession>A0A811JSK3</accession>
<dbReference type="Proteomes" id="UP000783686">
    <property type="component" value="Unassembled WGS sequence"/>
</dbReference>
<feature type="compositionally biased region" description="Low complexity" evidence="2">
    <location>
        <begin position="36"/>
        <end position="50"/>
    </location>
</feature>
<sequence length="368" mass="39571">MPPKKSKVVAKKPAGKPKATRARKLAASSKGRKQSSRSSSSSSTSSSSLSPNTRANTKANSLTKPTPNDLNLSSDSSSDEEPRRSRDRESNKGRMGSASSASVRTAMSKSSAGRTSDVFKSPSRSRSSSSSDTKSKGSSSSSRSSSASSQSSASSSSSSSSSNAGKRSNGSRGRKTKKAAKPAKRPVGKRRAPSAKVQRSRYSSAASRRSATETPVQPNVQYHTFNHSNNLPPAFWQGMQQMMSPHIGSQFGGTSPLNVSRKTMTPKPSYNSRTKRAKLVLQIPRIRHQMKRERPGKRIGHRTAVAVGAITEYILQELLEMSADAAGMLKKKRISPKCLNMAIKTDEELAYLFKNDIIAGGGYVKTFY</sequence>
<feature type="region of interest" description="Disordered" evidence="2">
    <location>
        <begin position="1"/>
        <end position="219"/>
    </location>
</feature>
<feature type="compositionally biased region" description="Basic and acidic residues" evidence="2">
    <location>
        <begin position="80"/>
        <end position="92"/>
    </location>
</feature>
<proteinExistence type="predicted"/>
<dbReference type="PANTHER" id="PTHR23430">
    <property type="entry name" value="HISTONE H2A"/>
    <property type="match status" value="1"/>
</dbReference>
<protein>
    <recommendedName>
        <fullName evidence="3">Core Histone H2A/H2B/H3 domain-containing protein</fullName>
    </recommendedName>
</protein>
<dbReference type="GO" id="GO:0046982">
    <property type="term" value="F:protein heterodimerization activity"/>
    <property type="evidence" value="ECO:0007669"/>
    <property type="project" value="InterPro"/>
</dbReference>
<dbReference type="GO" id="GO:0000786">
    <property type="term" value="C:nucleosome"/>
    <property type="evidence" value="ECO:0007669"/>
    <property type="project" value="InterPro"/>
</dbReference>
<evidence type="ECO:0000313" key="5">
    <source>
        <dbReference type="Proteomes" id="UP000614601"/>
    </source>
</evidence>
<evidence type="ECO:0000313" key="4">
    <source>
        <dbReference type="EMBL" id="CAD5206131.1"/>
    </source>
</evidence>
<dbReference type="OrthoDB" id="5918422at2759"/>
<name>A0A811JSK3_9BILA</name>
<dbReference type="CDD" id="cd00074">
    <property type="entry name" value="HFD_H2A"/>
    <property type="match status" value="1"/>
</dbReference>
<dbReference type="SUPFAM" id="SSF47113">
    <property type="entry name" value="Histone-fold"/>
    <property type="match status" value="1"/>
</dbReference>
<keyword evidence="1" id="KW-1017">Isopeptide bond</keyword>
<reference evidence="4" key="1">
    <citation type="submission" date="2020-09" db="EMBL/GenBank/DDBJ databases">
        <authorList>
            <person name="Kikuchi T."/>
        </authorList>
    </citation>
    <scope>NUCLEOTIDE SEQUENCE</scope>
    <source>
        <strain evidence="4">SH1</strain>
    </source>
</reference>
<dbReference type="Proteomes" id="UP000614601">
    <property type="component" value="Unassembled WGS sequence"/>
</dbReference>
<feature type="compositionally biased region" description="Low complexity" evidence="2">
    <location>
        <begin position="200"/>
        <end position="209"/>
    </location>
</feature>
<dbReference type="GO" id="GO:0003677">
    <property type="term" value="F:DNA binding"/>
    <property type="evidence" value="ECO:0007669"/>
    <property type="project" value="InterPro"/>
</dbReference>
<feature type="compositionally biased region" description="Polar residues" evidence="2">
    <location>
        <begin position="51"/>
        <end position="72"/>
    </location>
</feature>
<dbReference type="InterPro" id="IPR007125">
    <property type="entry name" value="H2A/H2B/H3"/>
</dbReference>
<dbReference type="GO" id="GO:0030527">
    <property type="term" value="F:structural constituent of chromatin"/>
    <property type="evidence" value="ECO:0007669"/>
    <property type="project" value="InterPro"/>
</dbReference>
<dbReference type="AlphaFoldDB" id="A0A811JSK3"/>
<dbReference type="EMBL" id="CAJFDH010000001">
    <property type="protein sequence ID" value="CAD5206131.1"/>
    <property type="molecule type" value="Genomic_DNA"/>
</dbReference>
<dbReference type="PRINTS" id="PR00620">
    <property type="entry name" value="HISTONEH2A"/>
</dbReference>
<evidence type="ECO:0000256" key="1">
    <source>
        <dbReference type="ARBA" id="ARBA00022499"/>
    </source>
</evidence>
<feature type="compositionally biased region" description="Basic residues" evidence="2">
    <location>
        <begin position="1"/>
        <end position="35"/>
    </location>
</feature>
<feature type="compositionally biased region" description="Basic residues" evidence="2">
    <location>
        <begin position="172"/>
        <end position="193"/>
    </location>
</feature>
<evidence type="ECO:0000256" key="2">
    <source>
        <dbReference type="SAM" id="MobiDB-lite"/>
    </source>
</evidence>
<organism evidence="4 5">
    <name type="scientific">Bursaphelenchus okinawaensis</name>
    <dbReference type="NCBI Taxonomy" id="465554"/>
    <lineage>
        <taxon>Eukaryota</taxon>
        <taxon>Metazoa</taxon>
        <taxon>Ecdysozoa</taxon>
        <taxon>Nematoda</taxon>
        <taxon>Chromadorea</taxon>
        <taxon>Rhabditida</taxon>
        <taxon>Tylenchina</taxon>
        <taxon>Tylenchomorpha</taxon>
        <taxon>Aphelenchoidea</taxon>
        <taxon>Aphelenchoididae</taxon>
        <taxon>Bursaphelenchus</taxon>
    </lineage>
</organism>
<evidence type="ECO:0000259" key="3">
    <source>
        <dbReference type="Pfam" id="PF00125"/>
    </source>
</evidence>
<dbReference type="InterPro" id="IPR002119">
    <property type="entry name" value="Histone_H2A"/>
</dbReference>
<feature type="compositionally biased region" description="Polar residues" evidence="2">
    <location>
        <begin position="97"/>
        <end position="114"/>
    </location>
</feature>
<dbReference type="Gene3D" id="1.10.20.10">
    <property type="entry name" value="Histone, subunit A"/>
    <property type="match status" value="1"/>
</dbReference>
<dbReference type="Pfam" id="PF00125">
    <property type="entry name" value="Histone"/>
    <property type="match status" value="1"/>
</dbReference>
<keyword evidence="5" id="KW-1185">Reference proteome</keyword>